<dbReference type="EMBL" id="JAKLWS010000011">
    <property type="protein sequence ID" value="MCG2588961.1"/>
    <property type="molecule type" value="Genomic_DNA"/>
</dbReference>
<keyword evidence="1" id="KW-0880">Kelch repeat</keyword>
<evidence type="ECO:0000313" key="4">
    <source>
        <dbReference type="EMBL" id="MCG2588961.1"/>
    </source>
</evidence>
<dbReference type="SMART" id="SM00612">
    <property type="entry name" value="Kelch"/>
    <property type="match status" value="4"/>
</dbReference>
<dbReference type="Proteomes" id="UP001165366">
    <property type="component" value="Unassembled WGS sequence"/>
</dbReference>
<keyword evidence="3" id="KW-0732">Signal</keyword>
<proteinExistence type="predicted"/>
<dbReference type="PANTHER" id="PTHR46260">
    <property type="entry name" value="RING-TYPE DOMAIN-CONTAINING PROTEIN"/>
    <property type="match status" value="1"/>
</dbReference>
<dbReference type="InterPro" id="IPR006652">
    <property type="entry name" value="Kelch_1"/>
</dbReference>
<organism evidence="4 5">
    <name type="scientific">Rhodohalobacter sulfatireducens</name>
    <dbReference type="NCBI Taxonomy" id="2911366"/>
    <lineage>
        <taxon>Bacteria</taxon>
        <taxon>Pseudomonadati</taxon>
        <taxon>Balneolota</taxon>
        <taxon>Balneolia</taxon>
        <taxon>Balneolales</taxon>
        <taxon>Balneolaceae</taxon>
        <taxon>Rhodohalobacter</taxon>
    </lineage>
</organism>
<evidence type="ECO:0000256" key="3">
    <source>
        <dbReference type="SAM" id="SignalP"/>
    </source>
</evidence>
<keyword evidence="5" id="KW-1185">Reference proteome</keyword>
<dbReference type="SUPFAM" id="SSF117281">
    <property type="entry name" value="Kelch motif"/>
    <property type="match status" value="1"/>
</dbReference>
<evidence type="ECO:0000256" key="2">
    <source>
        <dbReference type="ARBA" id="ARBA00022737"/>
    </source>
</evidence>
<dbReference type="InterPro" id="IPR015915">
    <property type="entry name" value="Kelch-typ_b-propeller"/>
</dbReference>
<keyword evidence="2" id="KW-0677">Repeat</keyword>
<reference evidence="4" key="1">
    <citation type="submission" date="2022-01" db="EMBL/GenBank/DDBJ databases">
        <authorList>
            <person name="Wang Y."/>
        </authorList>
    </citation>
    <scope>NUCLEOTIDE SEQUENCE</scope>
    <source>
        <strain evidence="4">WB101</strain>
    </source>
</reference>
<dbReference type="PANTHER" id="PTHR46260:SF3">
    <property type="entry name" value="RING-TYPE DOMAIN-CONTAINING PROTEIN"/>
    <property type="match status" value="1"/>
</dbReference>
<dbReference type="Gene3D" id="2.120.10.80">
    <property type="entry name" value="Kelch-type beta propeller"/>
    <property type="match status" value="2"/>
</dbReference>
<comment type="caution">
    <text evidence="4">The sequence shown here is derived from an EMBL/GenBank/DDBJ whole genome shotgun (WGS) entry which is preliminary data.</text>
</comment>
<dbReference type="RefSeq" id="WP_237854081.1">
    <property type="nucleotide sequence ID" value="NZ_JAKLWS010000011.1"/>
</dbReference>
<evidence type="ECO:0008006" key="6">
    <source>
        <dbReference type="Google" id="ProtNLM"/>
    </source>
</evidence>
<gene>
    <name evidence="4" type="ORF">L6773_10305</name>
</gene>
<dbReference type="Pfam" id="PF24681">
    <property type="entry name" value="Kelch_KLHDC2_KLHL20_DRC7"/>
    <property type="match status" value="1"/>
</dbReference>
<protein>
    <recommendedName>
        <fullName evidence="6">Galactose oxidase</fullName>
    </recommendedName>
</protein>
<name>A0ABS9KDQ0_9BACT</name>
<dbReference type="InterPro" id="IPR051746">
    <property type="entry name" value="Kelch_domain_containing_8"/>
</dbReference>
<evidence type="ECO:0000256" key="1">
    <source>
        <dbReference type="ARBA" id="ARBA00022441"/>
    </source>
</evidence>
<accession>A0ABS9KDQ0</accession>
<reference evidence="4" key="2">
    <citation type="submission" date="2024-05" db="EMBL/GenBank/DDBJ databases">
        <title>Rhodohalobacter halophilus gen. nov., sp. nov., a moderately halophilic member of the family Balneolaceae.</title>
        <authorList>
            <person name="Xia J."/>
        </authorList>
    </citation>
    <scope>NUCLEOTIDE SEQUENCE</scope>
    <source>
        <strain evidence="4">WB101</strain>
    </source>
</reference>
<sequence length="443" mass="48066">MDFKSLIISLLFAILAFFPTQVTAQTYNWHTLEAYGSATERHENALVQAGNKFILIGGRGMKPVDIYDTQTNEWTEGAQPPFEIHHIQAVELHGLVYVVGAMTGGWPYETPLSHILIYDPVLDKWGTGPEIPENRRRGAAGTVVYNGKIYVACGIINGHTSGWVSWLDEFDPKTNLWRELPNAPRSRDHLHAAVVDDKLVVAGGRRSGYGGGGFETTISETNIYDFDTGEWTELPSPDGDIPTERAGIAAAVHQNNVVIIGGESGSQQTAHNEVEVLDISNGTWESLPSLNRGRHGTQAINVGDMLVVGAGSGDRGGGPELTSFEVFSNIENPEFPNNPLTKAELTVSSESISFSGGERGGKEVILSSQNGNQASLISYIQLDNTTDFELDLPMKTPFILAPGQDIPIDVTWIRNRSGDSEATLFIKPLGNAEPLSVEVKAIQ</sequence>
<feature type="signal peptide" evidence="3">
    <location>
        <begin position="1"/>
        <end position="24"/>
    </location>
</feature>
<feature type="chain" id="PRO_5047410188" description="Galactose oxidase" evidence="3">
    <location>
        <begin position="25"/>
        <end position="443"/>
    </location>
</feature>
<evidence type="ECO:0000313" key="5">
    <source>
        <dbReference type="Proteomes" id="UP001165366"/>
    </source>
</evidence>